<evidence type="ECO:0000256" key="3">
    <source>
        <dbReference type="ARBA" id="ARBA00023027"/>
    </source>
</evidence>
<evidence type="ECO:0000256" key="1">
    <source>
        <dbReference type="ARBA" id="ARBA00005854"/>
    </source>
</evidence>
<dbReference type="SUPFAM" id="SSF51735">
    <property type="entry name" value="NAD(P)-binding Rossmann-fold domains"/>
    <property type="match status" value="1"/>
</dbReference>
<dbReference type="PANTHER" id="PTHR10996:SF178">
    <property type="entry name" value="2-HYDROXYACID DEHYDROGENASE YGL185C-RELATED"/>
    <property type="match status" value="1"/>
</dbReference>
<keyword evidence="3" id="KW-0520">NAD</keyword>
<dbReference type="AlphaFoldDB" id="A0A8J7TNJ0"/>
<dbReference type="Proteomes" id="UP000664277">
    <property type="component" value="Unassembled WGS sequence"/>
</dbReference>
<dbReference type="FunFam" id="3.40.50.720:FF:000203">
    <property type="entry name" value="D-3-phosphoglycerate dehydrogenase (SerA)"/>
    <property type="match status" value="1"/>
</dbReference>
<accession>A0A8J7TNJ0</accession>
<dbReference type="GO" id="GO:0005829">
    <property type="term" value="C:cytosol"/>
    <property type="evidence" value="ECO:0007669"/>
    <property type="project" value="TreeGrafter"/>
</dbReference>
<keyword evidence="2 4" id="KW-0560">Oxidoreductase</keyword>
<evidence type="ECO:0000259" key="5">
    <source>
        <dbReference type="Pfam" id="PF00389"/>
    </source>
</evidence>
<dbReference type="InterPro" id="IPR006139">
    <property type="entry name" value="D-isomer_2_OHA_DH_cat_dom"/>
</dbReference>
<name>A0A8J7TNJ0_9BACT</name>
<dbReference type="SUPFAM" id="SSF52283">
    <property type="entry name" value="Formate/glycerate dehydrogenase catalytic domain-like"/>
    <property type="match status" value="1"/>
</dbReference>
<evidence type="ECO:0000256" key="2">
    <source>
        <dbReference type="ARBA" id="ARBA00023002"/>
    </source>
</evidence>
<organism evidence="7 8">
    <name type="scientific">Candidatus Obscuribacter phosphatis</name>
    <dbReference type="NCBI Taxonomy" id="1906157"/>
    <lineage>
        <taxon>Bacteria</taxon>
        <taxon>Bacillati</taxon>
        <taxon>Candidatus Melainabacteria</taxon>
        <taxon>Candidatus Obscuribacterales</taxon>
        <taxon>Candidatus Obscuribacteraceae</taxon>
        <taxon>Candidatus Obscuribacter</taxon>
    </lineage>
</organism>
<feature type="domain" description="D-isomer specific 2-hydroxyacid dehydrogenase NAD-binding" evidence="6">
    <location>
        <begin position="112"/>
        <end position="296"/>
    </location>
</feature>
<reference evidence="7" key="1">
    <citation type="submission" date="2021-02" db="EMBL/GenBank/DDBJ databases">
        <title>Genome-Resolved Metagenomics of a Microbial Community Performing Photosynthetic Biological Nutrient Removal.</title>
        <authorList>
            <person name="Mcdaniel E.A."/>
        </authorList>
    </citation>
    <scope>NUCLEOTIDE SEQUENCE</scope>
    <source>
        <strain evidence="7">UWPOB_OBS1</strain>
    </source>
</reference>
<comment type="caution">
    <text evidence="7">The sequence shown here is derived from an EMBL/GenBank/DDBJ whole genome shotgun (WGS) entry which is preliminary data.</text>
</comment>
<feature type="domain" description="D-isomer specific 2-hydroxyacid dehydrogenase catalytic" evidence="5">
    <location>
        <begin position="24"/>
        <end position="328"/>
    </location>
</feature>
<comment type="similarity">
    <text evidence="1 4">Belongs to the D-isomer specific 2-hydroxyacid dehydrogenase family.</text>
</comment>
<sequence length="333" mass="36409">MQPIFHSAVSLGKLPGDLLNKLGQFVKVEVIDRTQPLPLNKMQELAAAFDVILSEPQDRLDRQTLAGGKVKMIAQRAVGFDNIDFEYCKEQGILVANTPGVLDKATADLTFSLFLACARRIVEADKYVRAGLWNGFENELMLGHETCGKTFGIVGMGRIGKEVARRAQAFDMRIIYTRSDYSDSFKSDEKDLELQEKYGACRVSLNTLMRESHFISLNCPLNKDTAGLIGAEQIALMKDQAILVNTSRGKVVDEAALVKALVEKRIVAGLDVFSYEPNVPEALIKLDNVVLAPHIGSATAETRLAMARLAVDAVIMAAQGKSAANLLNQSPIL</sequence>
<dbReference type="GO" id="GO:0030267">
    <property type="term" value="F:glyoxylate reductase (NADPH) activity"/>
    <property type="evidence" value="ECO:0007669"/>
    <property type="project" value="TreeGrafter"/>
</dbReference>
<dbReference type="Gene3D" id="3.40.50.720">
    <property type="entry name" value="NAD(P)-binding Rossmann-like Domain"/>
    <property type="match status" value="2"/>
</dbReference>
<dbReference type="GO" id="GO:0051287">
    <property type="term" value="F:NAD binding"/>
    <property type="evidence" value="ECO:0007669"/>
    <property type="project" value="InterPro"/>
</dbReference>
<dbReference type="Pfam" id="PF02826">
    <property type="entry name" value="2-Hacid_dh_C"/>
    <property type="match status" value="1"/>
</dbReference>
<dbReference type="GO" id="GO:0016618">
    <property type="term" value="F:hydroxypyruvate reductase [NAD(P)H] activity"/>
    <property type="evidence" value="ECO:0007669"/>
    <property type="project" value="TreeGrafter"/>
</dbReference>
<gene>
    <name evidence="7" type="ORF">J0M35_15975</name>
</gene>
<dbReference type="InterPro" id="IPR036291">
    <property type="entry name" value="NAD(P)-bd_dom_sf"/>
</dbReference>
<dbReference type="CDD" id="cd05301">
    <property type="entry name" value="GDH"/>
    <property type="match status" value="1"/>
</dbReference>
<dbReference type="EMBL" id="JAFLCK010000026">
    <property type="protein sequence ID" value="MBN8661865.1"/>
    <property type="molecule type" value="Genomic_DNA"/>
</dbReference>
<dbReference type="PANTHER" id="PTHR10996">
    <property type="entry name" value="2-HYDROXYACID DEHYDROGENASE-RELATED"/>
    <property type="match status" value="1"/>
</dbReference>
<dbReference type="Pfam" id="PF00389">
    <property type="entry name" value="2-Hacid_dh"/>
    <property type="match status" value="1"/>
</dbReference>
<dbReference type="InterPro" id="IPR050223">
    <property type="entry name" value="D-isomer_2-hydroxyacid_DH"/>
</dbReference>
<dbReference type="InterPro" id="IPR006140">
    <property type="entry name" value="D-isomer_DH_NAD-bd"/>
</dbReference>
<evidence type="ECO:0000259" key="6">
    <source>
        <dbReference type="Pfam" id="PF02826"/>
    </source>
</evidence>
<evidence type="ECO:0000313" key="8">
    <source>
        <dbReference type="Proteomes" id="UP000664277"/>
    </source>
</evidence>
<protein>
    <submittedName>
        <fullName evidence="7">D-glycerate dehydrogenase</fullName>
    </submittedName>
</protein>
<evidence type="ECO:0000256" key="4">
    <source>
        <dbReference type="RuleBase" id="RU003719"/>
    </source>
</evidence>
<evidence type="ECO:0000313" key="7">
    <source>
        <dbReference type="EMBL" id="MBN8661865.1"/>
    </source>
</evidence>
<proteinExistence type="inferred from homology"/>